<dbReference type="Pfam" id="PF07833">
    <property type="entry name" value="Cu_amine_oxidN1"/>
    <property type="match status" value="1"/>
</dbReference>
<dbReference type="RefSeq" id="WP_093372219.1">
    <property type="nucleotide sequence ID" value="NZ_FOQA01000005.1"/>
</dbReference>
<dbReference type="Proteomes" id="UP000199287">
    <property type="component" value="Unassembled WGS sequence"/>
</dbReference>
<dbReference type="InterPro" id="IPR012854">
    <property type="entry name" value="Cu_amine_oxidase-like_N"/>
</dbReference>
<sequence length="316" mass="35623">MKLFAATKNRSQAILIALLVALLPMAAFADEAESEKKELPAFQQIDGYVKEVTENTDTDSIFLRMEDQEGNPFDLHLLEETIVINDEIPKEGDSVLAYYDTRKPMITIYPPQYQAVALMVSSDHHHLFVGEFDEHLIDSTNYLRLMMQDDTKVVDHQHQVYEGSLEGRTLAVLYGAATKSIPAQTSPALVVLLPEEGENPMNLIVEGEKLDAPKAWMTENEVLMLPVAPIAEKIGFNVMWSEELQTVMLSDSITLTIGEDAYVNMKYDEPISLGQAPVLRDGRSFVPLSFFRQVIPMNNAYVFENQIHIDNKEPME</sequence>
<accession>A0A1I3EWQ4</accession>
<reference evidence="4" key="1">
    <citation type="submission" date="2016-10" db="EMBL/GenBank/DDBJ databases">
        <authorList>
            <person name="Varghese N."/>
            <person name="Submissions S."/>
        </authorList>
    </citation>
    <scope>NUCLEOTIDE SEQUENCE [LARGE SCALE GENOMIC DNA]</scope>
    <source>
        <strain evidence="4">Z-7934</strain>
    </source>
</reference>
<dbReference type="STRING" id="69895.SAMN05192551_105214"/>
<dbReference type="OrthoDB" id="1684927at2"/>
<dbReference type="EMBL" id="FOQA01000005">
    <property type="protein sequence ID" value="SFI03419.1"/>
    <property type="molecule type" value="Genomic_DNA"/>
</dbReference>
<feature type="domain" description="Copper amine oxidase-like N-terminal" evidence="2">
    <location>
        <begin position="205"/>
        <end position="298"/>
    </location>
</feature>
<keyword evidence="4" id="KW-1185">Reference proteome</keyword>
<feature type="chain" id="PRO_5011727569" evidence="1">
    <location>
        <begin position="30"/>
        <end position="316"/>
    </location>
</feature>
<dbReference type="Gene3D" id="3.30.457.10">
    <property type="entry name" value="Copper amine oxidase-like, N-terminal domain"/>
    <property type="match status" value="1"/>
</dbReference>
<dbReference type="AlphaFoldDB" id="A0A1I3EWQ4"/>
<evidence type="ECO:0000256" key="1">
    <source>
        <dbReference type="SAM" id="SignalP"/>
    </source>
</evidence>
<organism evidence="3 4">
    <name type="scientific">Tindallia magadiensis</name>
    <dbReference type="NCBI Taxonomy" id="69895"/>
    <lineage>
        <taxon>Bacteria</taxon>
        <taxon>Bacillati</taxon>
        <taxon>Bacillota</taxon>
        <taxon>Clostridia</taxon>
        <taxon>Peptostreptococcales</taxon>
        <taxon>Tindalliaceae</taxon>
        <taxon>Tindallia</taxon>
    </lineage>
</organism>
<dbReference type="InterPro" id="IPR036582">
    <property type="entry name" value="Mao_N_sf"/>
</dbReference>
<evidence type="ECO:0000313" key="4">
    <source>
        <dbReference type="Proteomes" id="UP000199287"/>
    </source>
</evidence>
<protein>
    <submittedName>
        <fullName evidence="3">Copper amine oxidase N-terminal domain-containing protein</fullName>
    </submittedName>
</protein>
<dbReference type="SUPFAM" id="SSF55383">
    <property type="entry name" value="Copper amine oxidase, domain N"/>
    <property type="match status" value="1"/>
</dbReference>
<feature type="signal peptide" evidence="1">
    <location>
        <begin position="1"/>
        <end position="29"/>
    </location>
</feature>
<evidence type="ECO:0000313" key="3">
    <source>
        <dbReference type="EMBL" id="SFI03419.1"/>
    </source>
</evidence>
<evidence type="ECO:0000259" key="2">
    <source>
        <dbReference type="Pfam" id="PF07833"/>
    </source>
</evidence>
<gene>
    <name evidence="3" type="ORF">SAMN05192551_105214</name>
</gene>
<proteinExistence type="predicted"/>
<keyword evidence="1" id="KW-0732">Signal</keyword>
<name>A0A1I3EWQ4_9FIRM</name>